<dbReference type="STRING" id="7398.A0A1B0A9M0"/>
<dbReference type="EnsemblMetazoa" id="GPAI038644-RA">
    <property type="protein sequence ID" value="GPAI038644-PA"/>
    <property type="gene ID" value="GPAI038644"/>
</dbReference>
<keyword evidence="2" id="KW-1185">Reference proteome</keyword>
<dbReference type="Gene3D" id="2.30.30.770">
    <property type="match status" value="1"/>
</dbReference>
<dbReference type="GO" id="GO:0005840">
    <property type="term" value="C:ribosome"/>
    <property type="evidence" value="ECO:0007669"/>
    <property type="project" value="InterPro"/>
</dbReference>
<reference evidence="1" key="2">
    <citation type="submission" date="2020-05" db="UniProtKB">
        <authorList>
            <consortium name="EnsemblMetazoa"/>
        </authorList>
    </citation>
    <scope>IDENTIFICATION</scope>
    <source>
        <strain evidence="1">IAEA</strain>
    </source>
</reference>
<evidence type="ECO:0000313" key="2">
    <source>
        <dbReference type="Proteomes" id="UP000092445"/>
    </source>
</evidence>
<dbReference type="AlphaFoldDB" id="A0A1B0A9M0"/>
<evidence type="ECO:0000313" key="1">
    <source>
        <dbReference type="EnsemblMetazoa" id="GPAI038644-PA"/>
    </source>
</evidence>
<dbReference type="Proteomes" id="UP000092445">
    <property type="component" value="Unassembled WGS sequence"/>
</dbReference>
<sequence>MKDTGSGAKNSTSSIEPGNRNISLRCITYSCRVWVCVVFGVSSTTTKFTGRLTRGEISEVVITTPSSNTRPIFVAVMTFVSSKMYCKRKTLNKLNKKRLNSHVANSKASVEHDSRMTPKLSRAQSSGSSAMVAKLFYEIIVTFRANSRINITTAGKGHVRLWTQKYAVIKEKTLGANACTYESLYVYKLALTNCFLDKNNRSLVSHMTLHQDGEDYETKSQIVIALGGRYAGRKAIIPKTMVDGAGERLIGHTLSMIKAFLKLLNYNHLMSTRYAAIEVRIVFKPVSNSRRHTNKTKTSDFSKNYVFKERNIFQLKFEMKTKATIFRMFPLRRSS</sequence>
<proteinExistence type="predicted"/>
<dbReference type="InterPro" id="IPR038655">
    <property type="entry name" value="Ribosomal_eL27_sf"/>
</dbReference>
<organism evidence="1 2">
    <name type="scientific">Glossina pallidipes</name>
    <name type="common">Tsetse fly</name>
    <dbReference type="NCBI Taxonomy" id="7398"/>
    <lineage>
        <taxon>Eukaryota</taxon>
        <taxon>Metazoa</taxon>
        <taxon>Ecdysozoa</taxon>
        <taxon>Arthropoda</taxon>
        <taxon>Hexapoda</taxon>
        <taxon>Insecta</taxon>
        <taxon>Pterygota</taxon>
        <taxon>Neoptera</taxon>
        <taxon>Endopterygota</taxon>
        <taxon>Diptera</taxon>
        <taxon>Brachycera</taxon>
        <taxon>Muscomorpha</taxon>
        <taxon>Hippoboscoidea</taxon>
        <taxon>Glossinidae</taxon>
        <taxon>Glossina</taxon>
    </lineage>
</organism>
<protein>
    <submittedName>
        <fullName evidence="1">Uncharacterized protein</fullName>
    </submittedName>
</protein>
<dbReference type="GO" id="GO:0006412">
    <property type="term" value="P:translation"/>
    <property type="evidence" value="ECO:0007669"/>
    <property type="project" value="InterPro"/>
</dbReference>
<reference evidence="2" key="1">
    <citation type="submission" date="2014-03" db="EMBL/GenBank/DDBJ databases">
        <authorList>
            <person name="Aksoy S."/>
            <person name="Warren W."/>
            <person name="Wilson R.K."/>
        </authorList>
    </citation>
    <scope>NUCLEOTIDE SEQUENCE [LARGE SCALE GENOMIC DNA]</scope>
    <source>
        <strain evidence="2">IAEA</strain>
    </source>
</reference>
<dbReference type="Pfam" id="PF01777">
    <property type="entry name" value="Ribosomal_L27e"/>
    <property type="match status" value="1"/>
</dbReference>
<dbReference type="GO" id="GO:0003735">
    <property type="term" value="F:structural constituent of ribosome"/>
    <property type="evidence" value="ECO:0007669"/>
    <property type="project" value="InterPro"/>
</dbReference>
<dbReference type="VEuPathDB" id="VectorBase:GPAI038644"/>
<dbReference type="InterPro" id="IPR001141">
    <property type="entry name" value="Ribosomal_eL27"/>
</dbReference>
<name>A0A1B0A9M0_GLOPL</name>
<accession>A0A1B0A9M0</accession>